<reference evidence="5" key="1">
    <citation type="journal article" date="2019" name="Int. J. Syst. Evol. Microbiol.">
        <title>The Global Catalogue of Microorganisms (GCM) 10K type strain sequencing project: providing services to taxonomists for standard genome sequencing and annotation.</title>
        <authorList>
            <consortium name="The Broad Institute Genomics Platform"/>
            <consortium name="The Broad Institute Genome Sequencing Center for Infectious Disease"/>
            <person name="Wu L."/>
            <person name="Ma J."/>
        </authorList>
    </citation>
    <scope>NUCLEOTIDE SEQUENCE [LARGE SCALE GENOMIC DNA]</scope>
    <source>
        <strain evidence="5">KCTC 42087</strain>
    </source>
</reference>
<dbReference type="PANTHER" id="PTHR11908:SF132">
    <property type="entry name" value="ALDEHYDE OXIDASE 1-RELATED"/>
    <property type="match status" value="1"/>
</dbReference>
<dbReference type="Gene3D" id="3.90.1170.50">
    <property type="entry name" value="Aldehyde oxidase/xanthine dehydrogenase, a/b hammerhead"/>
    <property type="match status" value="1"/>
</dbReference>
<dbReference type="Gene3D" id="3.30.365.10">
    <property type="entry name" value="Aldehyde oxidase/xanthine dehydrogenase, molybdopterin binding domain"/>
    <property type="match status" value="4"/>
</dbReference>
<feature type="domain" description="Aldehyde oxidase/xanthine dehydrogenase a/b hammerhead" evidence="3">
    <location>
        <begin position="15"/>
        <end position="126"/>
    </location>
</feature>
<dbReference type="SMART" id="SM01008">
    <property type="entry name" value="Ald_Xan_dh_C"/>
    <property type="match status" value="1"/>
</dbReference>
<keyword evidence="1" id="KW-0500">Molybdenum</keyword>
<dbReference type="Pfam" id="PF02738">
    <property type="entry name" value="MoCoBD_1"/>
    <property type="match status" value="1"/>
</dbReference>
<dbReference type="InterPro" id="IPR000674">
    <property type="entry name" value="Ald_Oxase/Xan_DH_a/b"/>
</dbReference>
<dbReference type="RefSeq" id="WP_378285331.1">
    <property type="nucleotide sequence ID" value="NZ_JBHSON010000043.1"/>
</dbReference>
<keyword evidence="2" id="KW-0560">Oxidoreductase</keyword>
<dbReference type="Pfam" id="PF20256">
    <property type="entry name" value="MoCoBD_2"/>
    <property type="match status" value="1"/>
</dbReference>
<comment type="caution">
    <text evidence="4">The sequence shown here is derived from an EMBL/GenBank/DDBJ whole genome shotgun (WGS) entry which is preliminary data.</text>
</comment>
<organism evidence="4 5">
    <name type="scientific">Actinomadura rugatobispora</name>
    <dbReference type="NCBI Taxonomy" id="1994"/>
    <lineage>
        <taxon>Bacteria</taxon>
        <taxon>Bacillati</taxon>
        <taxon>Actinomycetota</taxon>
        <taxon>Actinomycetes</taxon>
        <taxon>Streptosporangiales</taxon>
        <taxon>Thermomonosporaceae</taxon>
        <taxon>Actinomadura</taxon>
    </lineage>
</organism>
<gene>
    <name evidence="4" type="ORF">ACFPZN_28605</name>
</gene>
<dbReference type="SUPFAM" id="SSF56003">
    <property type="entry name" value="Molybdenum cofactor-binding domain"/>
    <property type="match status" value="1"/>
</dbReference>
<dbReference type="SUPFAM" id="SSF54665">
    <property type="entry name" value="CO dehydrogenase molybdoprotein N-domain-like"/>
    <property type="match status" value="1"/>
</dbReference>
<evidence type="ECO:0000259" key="3">
    <source>
        <dbReference type="SMART" id="SM01008"/>
    </source>
</evidence>
<evidence type="ECO:0000256" key="1">
    <source>
        <dbReference type="ARBA" id="ARBA00022505"/>
    </source>
</evidence>
<accession>A0ABW1A7Q5</accession>
<dbReference type="Proteomes" id="UP001596074">
    <property type="component" value="Unassembled WGS sequence"/>
</dbReference>
<evidence type="ECO:0000313" key="4">
    <source>
        <dbReference type="EMBL" id="MFC5749603.1"/>
    </source>
</evidence>
<dbReference type="Pfam" id="PF01315">
    <property type="entry name" value="Ald_Xan_dh_C"/>
    <property type="match status" value="1"/>
</dbReference>
<dbReference type="InterPro" id="IPR008274">
    <property type="entry name" value="AldOxase/xan_DH_MoCoBD1"/>
</dbReference>
<proteinExistence type="predicted"/>
<evidence type="ECO:0000256" key="2">
    <source>
        <dbReference type="ARBA" id="ARBA00023002"/>
    </source>
</evidence>
<keyword evidence="5" id="KW-1185">Reference proteome</keyword>
<dbReference type="EMBL" id="JBHSON010000043">
    <property type="protein sequence ID" value="MFC5749603.1"/>
    <property type="molecule type" value="Genomic_DNA"/>
</dbReference>
<dbReference type="PANTHER" id="PTHR11908">
    <property type="entry name" value="XANTHINE DEHYDROGENASE"/>
    <property type="match status" value="1"/>
</dbReference>
<evidence type="ECO:0000313" key="5">
    <source>
        <dbReference type="Proteomes" id="UP001596074"/>
    </source>
</evidence>
<protein>
    <submittedName>
        <fullName evidence="4">Xanthine dehydrogenase family protein molybdopterin-binding subunit</fullName>
    </submittedName>
</protein>
<dbReference type="InterPro" id="IPR046867">
    <property type="entry name" value="AldOxase/xan_DH_MoCoBD2"/>
</dbReference>
<dbReference type="InterPro" id="IPR037165">
    <property type="entry name" value="AldOxase/xan_DH_Mopterin-bd_sf"/>
</dbReference>
<name>A0ABW1A7Q5_9ACTN</name>
<dbReference type="InterPro" id="IPR036856">
    <property type="entry name" value="Ald_Oxase/Xan_DH_a/b_sf"/>
</dbReference>
<sequence>MTRSADRVEGRLKVTGAAAYAADHRPAGMLHGHLVLATIGRGTIRSMDVRAAGRSPGVIGVFTPDNPLRLRPQTAMLPTFLGDSRPPLQDREVRYHGQIIGMVVARTFEEARDAATLVKVSYRARRPDVSFEGAEGEVPAPPFGRPLDRLADGVRDIGHALRASQVTVSATYTQPPKHHNAMEPHAAVAEWKDGTLTVHSGTQGPRAHAAEIAEALGLEARQVHVISPHVGGGFGGKATTWAPALLAAAAAHRLGRPVKVVSTREQLYTVTGHRPPSRQVIALGAHRDGSLNAVSNDAVTTHPFEDPARFGTMDFYKTANLHIGLRVAALDRPPSTIMRAPGAEAGSFALESAMDELAAELRVDPVELRLRNDLTHSPEHGRPFTGKHLAECYRLGAERFGWRHRPPRSVTRGDRLVGAGVATAVMHTGRDSTAAEVRFRPDGTVRVATAAADLGTGMLTVLAIVGAESLDLPRSRIRPELGDSTLPVDDASTSVYGAVGSGSTVTVAPAVRQAAEDAVQELVAHATGHEKSPFHGTPGVRYDKGRLTDGTRSLTFTSLLALTGSPGVGATSTARWDGSERFAVASFAAHFCEVHVHRLTGEARVARMLTVVDAGTIVNEKAARNQITGGVTFGIGQALLERAHVETRTGRVAGANLADYLIPVNADVPRLDVHFLEHPDTELSPSGVRGLGELGTVGSAAAIANAVYNATGRRIRDLPIIPEKLLL</sequence>
<dbReference type="InterPro" id="IPR016208">
    <property type="entry name" value="Ald_Oxase/xanthine_DH-like"/>
</dbReference>